<dbReference type="Proteomes" id="UP000299102">
    <property type="component" value="Unassembled WGS sequence"/>
</dbReference>
<evidence type="ECO:0000313" key="2">
    <source>
        <dbReference type="Proteomes" id="UP000299102"/>
    </source>
</evidence>
<dbReference type="EMBL" id="BGZK01001212">
    <property type="protein sequence ID" value="GBP74559.1"/>
    <property type="molecule type" value="Genomic_DNA"/>
</dbReference>
<keyword evidence="2" id="KW-1185">Reference proteome</keyword>
<protein>
    <submittedName>
        <fullName evidence="1">Uncharacterized protein</fullName>
    </submittedName>
</protein>
<accession>A0A4C1YIV6</accession>
<reference evidence="1 2" key="1">
    <citation type="journal article" date="2019" name="Commun. Biol.">
        <title>The bagworm genome reveals a unique fibroin gene that provides high tensile strength.</title>
        <authorList>
            <person name="Kono N."/>
            <person name="Nakamura H."/>
            <person name="Ohtoshi R."/>
            <person name="Tomita M."/>
            <person name="Numata K."/>
            <person name="Arakawa K."/>
        </authorList>
    </citation>
    <scope>NUCLEOTIDE SEQUENCE [LARGE SCALE GENOMIC DNA]</scope>
</reference>
<comment type="caution">
    <text evidence="1">The sequence shown here is derived from an EMBL/GenBank/DDBJ whole genome shotgun (WGS) entry which is preliminary data.</text>
</comment>
<gene>
    <name evidence="1" type="ORF">EVAR_59494_1</name>
</gene>
<proteinExistence type="predicted"/>
<dbReference type="AlphaFoldDB" id="A0A4C1YIV6"/>
<sequence>MERALRKEMETRKRIFKAGPSYKATEDVSTPNETSAATTMAARCVISLFAFMLSCHVSGSLPPCDNYYVETFRSEDFTIEKYKIFQMQCHPNYDCSPSFVRYEFSREKIGEDEDSDLEEWTLISEAVSSRTFPPFCEETPVKLQIFEDNDGCDSHFRRLGYNTSATGWARVTPTSLYYVVPCRNPGLDSKDYEVCDAHFSSMNATDIKYFSTYYAKDTPRYFYSDPYKGKLCFFSIKGGLVSQGCYKKYTAAIVVSGCPKDHAKTDGNCQKLSSIG</sequence>
<organism evidence="1 2">
    <name type="scientific">Eumeta variegata</name>
    <name type="common">Bagworm moth</name>
    <name type="synonym">Eumeta japonica</name>
    <dbReference type="NCBI Taxonomy" id="151549"/>
    <lineage>
        <taxon>Eukaryota</taxon>
        <taxon>Metazoa</taxon>
        <taxon>Ecdysozoa</taxon>
        <taxon>Arthropoda</taxon>
        <taxon>Hexapoda</taxon>
        <taxon>Insecta</taxon>
        <taxon>Pterygota</taxon>
        <taxon>Neoptera</taxon>
        <taxon>Endopterygota</taxon>
        <taxon>Lepidoptera</taxon>
        <taxon>Glossata</taxon>
        <taxon>Ditrysia</taxon>
        <taxon>Tineoidea</taxon>
        <taxon>Psychidae</taxon>
        <taxon>Oiketicinae</taxon>
        <taxon>Eumeta</taxon>
    </lineage>
</organism>
<name>A0A4C1YIV6_EUMVA</name>
<evidence type="ECO:0000313" key="1">
    <source>
        <dbReference type="EMBL" id="GBP74559.1"/>
    </source>
</evidence>